<dbReference type="EMBL" id="WIEZ01000018">
    <property type="protein sequence ID" value="NKM48806.1"/>
    <property type="molecule type" value="Genomic_DNA"/>
</dbReference>
<name>A0A8I2GVQ2_RHILV</name>
<organism evidence="1 2">
    <name type="scientific">Rhizobium leguminosarum bv. viciae</name>
    <dbReference type="NCBI Taxonomy" id="387"/>
    <lineage>
        <taxon>Bacteria</taxon>
        <taxon>Pseudomonadati</taxon>
        <taxon>Pseudomonadota</taxon>
        <taxon>Alphaproteobacteria</taxon>
        <taxon>Hyphomicrobiales</taxon>
        <taxon>Rhizobiaceae</taxon>
        <taxon>Rhizobium/Agrobacterium group</taxon>
        <taxon>Rhizobium</taxon>
    </lineage>
</organism>
<evidence type="ECO:0000313" key="2">
    <source>
        <dbReference type="Proteomes" id="UP000662259"/>
    </source>
</evidence>
<comment type="caution">
    <text evidence="1">The sequence shown here is derived from an EMBL/GenBank/DDBJ whole genome shotgun (WGS) entry which is preliminary data.</text>
</comment>
<protein>
    <submittedName>
        <fullName evidence="1">Uncharacterized protein</fullName>
    </submittedName>
</protein>
<gene>
    <name evidence="1" type="ORF">GFL91_28445</name>
</gene>
<accession>A0A8I2GVQ2</accession>
<dbReference type="Proteomes" id="UP000662259">
    <property type="component" value="Unassembled WGS sequence"/>
</dbReference>
<dbReference type="PANTHER" id="PTHR36455:SF1">
    <property type="entry name" value="BLR8292 PROTEIN"/>
    <property type="match status" value="1"/>
</dbReference>
<sequence length="101" mass="11178">MDRQSDAVKANESLPNGAGLTVESRDIDGLSAIIGAFDLAQTGADLRIYLHREPIDFRAAINSLAVLVEEPMAPDAFPPAVFAFCDQRRYRMKLLSRPVRF</sequence>
<reference evidence="1" key="1">
    <citation type="submission" date="2019-10" db="EMBL/GenBank/DDBJ databases">
        <title>Rhizobium leguminosarum symbiovar viciae collection.</title>
        <authorList>
            <person name="Boivin S."/>
            <person name="Lepetit M."/>
        </authorList>
    </citation>
    <scope>NUCLEOTIDE SEQUENCE</scope>
    <source>
        <strain evidence="1">L143</strain>
    </source>
</reference>
<dbReference type="AlphaFoldDB" id="A0A8I2GVQ2"/>
<evidence type="ECO:0000313" key="1">
    <source>
        <dbReference type="EMBL" id="NKM48806.1"/>
    </source>
</evidence>
<dbReference type="Pfam" id="PF05717">
    <property type="entry name" value="TnpB_IS66"/>
    <property type="match status" value="1"/>
</dbReference>
<dbReference type="PANTHER" id="PTHR36455">
    <property type="match status" value="1"/>
</dbReference>
<proteinExistence type="predicted"/>
<dbReference type="InterPro" id="IPR008878">
    <property type="entry name" value="Transposase_IS66_Orf2"/>
</dbReference>